<organism evidence="6 7">
    <name type="scientific">Circinella minor</name>
    <dbReference type="NCBI Taxonomy" id="1195481"/>
    <lineage>
        <taxon>Eukaryota</taxon>
        <taxon>Fungi</taxon>
        <taxon>Fungi incertae sedis</taxon>
        <taxon>Mucoromycota</taxon>
        <taxon>Mucoromycotina</taxon>
        <taxon>Mucoromycetes</taxon>
        <taxon>Mucorales</taxon>
        <taxon>Lichtheimiaceae</taxon>
        <taxon>Circinella</taxon>
    </lineage>
</organism>
<evidence type="ECO:0000259" key="5">
    <source>
        <dbReference type="PROSITE" id="PS51002"/>
    </source>
</evidence>
<accession>A0A8H7RT83</accession>
<keyword evidence="4" id="KW-0472">Membrane</keyword>
<dbReference type="OrthoDB" id="2888667at2759"/>
<dbReference type="GO" id="GO:0008380">
    <property type="term" value="P:RNA splicing"/>
    <property type="evidence" value="ECO:0007669"/>
    <property type="project" value="UniProtKB-KW"/>
</dbReference>
<evidence type="ECO:0000256" key="1">
    <source>
        <dbReference type="ARBA" id="ARBA00022664"/>
    </source>
</evidence>
<dbReference type="PANTHER" id="PTHR36181">
    <property type="entry name" value="INTRON-ENCODED ENDONUCLEASE AI3-RELATED"/>
    <property type="match status" value="1"/>
</dbReference>
<dbReference type="Gene3D" id="1.20.810.10">
    <property type="entry name" value="Cytochrome Bc1 Complex, Chain C"/>
    <property type="match status" value="1"/>
</dbReference>
<dbReference type="InterPro" id="IPR005797">
    <property type="entry name" value="Cyt_b/b6_N"/>
</dbReference>
<feature type="transmembrane region" description="Helical" evidence="4">
    <location>
        <begin position="31"/>
        <end position="52"/>
    </location>
</feature>
<dbReference type="Pfam" id="PF03161">
    <property type="entry name" value="LAGLIDADG_2"/>
    <property type="match status" value="1"/>
</dbReference>
<gene>
    <name evidence="6" type="ORF">INT45_007209</name>
</gene>
<dbReference type="InterPro" id="IPR051289">
    <property type="entry name" value="LAGLIDADG_Endonuclease"/>
</dbReference>
<dbReference type="PROSITE" id="PS51002">
    <property type="entry name" value="CYTB_NTER"/>
    <property type="match status" value="1"/>
</dbReference>
<evidence type="ECO:0000256" key="3">
    <source>
        <dbReference type="SAM" id="MobiDB-lite"/>
    </source>
</evidence>
<dbReference type="AlphaFoldDB" id="A0A8H7RT83"/>
<evidence type="ECO:0000256" key="2">
    <source>
        <dbReference type="ARBA" id="ARBA00023187"/>
    </source>
</evidence>
<dbReference type="InterPro" id="IPR016174">
    <property type="entry name" value="Di-haem_cyt_TM"/>
</dbReference>
<dbReference type="GO" id="GO:0016491">
    <property type="term" value="F:oxidoreductase activity"/>
    <property type="evidence" value="ECO:0007669"/>
    <property type="project" value="InterPro"/>
</dbReference>
<dbReference type="Pfam" id="PF00033">
    <property type="entry name" value="Cytochrome_B"/>
    <property type="match status" value="1"/>
</dbReference>
<protein>
    <recommendedName>
        <fullName evidence="5">Cytochrome b/b6 N-terminal region profile domain-containing protein</fullName>
    </recommendedName>
</protein>
<name>A0A8H7RT83_9FUNG</name>
<evidence type="ECO:0000313" key="7">
    <source>
        <dbReference type="Proteomes" id="UP000646827"/>
    </source>
</evidence>
<dbReference type="SUPFAM" id="SSF55608">
    <property type="entry name" value="Homing endonucleases"/>
    <property type="match status" value="2"/>
</dbReference>
<dbReference type="EMBL" id="JAEPRB010000379">
    <property type="protein sequence ID" value="KAG2216634.1"/>
    <property type="molecule type" value="Genomic_DNA"/>
</dbReference>
<dbReference type="GO" id="GO:0004519">
    <property type="term" value="F:endonuclease activity"/>
    <property type="evidence" value="ECO:0007669"/>
    <property type="project" value="InterPro"/>
</dbReference>
<dbReference type="InterPro" id="IPR027434">
    <property type="entry name" value="Homing_endonucl"/>
</dbReference>
<dbReference type="PANTHER" id="PTHR36181:SF2">
    <property type="entry name" value="INTRON-ENCODED ENDONUCLEASE AI3-RELATED"/>
    <property type="match status" value="1"/>
</dbReference>
<keyword evidence="1" id="KW-0507">mRNA processing</keyword>
<evidence type="ECO:0000256" key="4">
    <source>
        <dbReference type="SAM" id="Phobius"/>
    </source>
</evidence>
<keyword evidence="4" id="KW-1133">Transmembrane helix</keyword>
<keyword evidence="4" id="KW-0812">Transmembrane</keyword>
<dbReference type="GO" id="GO:0016020">
    <property type="term" value="C:membrane"/>
    <property type="evidence" value="ECO:0007669"/>
    <property type="project" value="InterPro"/>
</dbReference>
<dbReference type="InterPro" id="IPR004860">
    <property type="entry name" value="LAGLIDADG_dom"/>
</dbReference>
<evidence type="ECO:0000313" key="6">
    <source>
        <dbReference type="EMBL" id="KAG2216634.1"/>
    </source>
</evidence>
<comment type="caution">
    <text evidence="6">The sequence shown here is derived from an EMBL/GenBank/DDBJ whole genome shotgun (WGS) entry which is preliminary data.</text>
</comment>
<keyword evidence="2" id="KW-0508">mRNA splicing</keyword>
<dbReference type="InterPro" id="IPR027387">
    <property type="entry name" value="Cytb/b6-like_sf"/>
</dbReference>
<dbReference type="GO" id="GO:0006397">
    <property type="term" value="P:mRNA processing"/>
    <property type="evidence" value="ECO:0007669"/>
    <property type="project" value="UniProtKB-KW"/>
</dbReference>
<dbReference type="Pfam" id="PF00961">
    <property type="entry name" value="LAGLIDADG_1"/>
    <property type="match status" value="1"/>
</dbReference>
<dbReference type="Proteomes" id="UP000646827">
    <property type="component" value="Unassembled WGS sequence"/>
</dbReference>
<dbReference type="Gene3D" id="3.10.28.10">
    <property type="entry name" value="Homing endonucleases"/>
    <property type="match status" value="3"/>
</dbReference>
<dbReference type="GO" id="GO:0022904">
    <property type="term" value="P:respiratory electron transport chain"/>
    <property type="evidence" value="ECO:0007669"/>
    <property type="project" value="InterPro"/>
</dbReference>
<proteinExistence type="predicted"/>
<dbReference type="GO" id="GO:0005739">
    <property type="term" value="C:mitochondrion"/>
    <property type="evidence" value="ECO:0007669"/>
    <property type="project" value="UniProtKB-ARBA"/>
</dbReference>
<feature type="domain" description="Cytochrome b/b6 N-terminal region profile" evidence="5">
    <location>
        <begin position="1"/>
        <end position="150"/>
    </location>
</feature>
<feature type="transmembrane region" description="Helical" evidence="4">
    <location>
        <begin position="94"/>
        <end position="114"/>
    </location>
</feature>
<keyword evidence="7" id="KW-1185">Reference proteome</keyword>
<reference evidence="6 7" key="1">
    <citation type="submission" date="2020-12" db="EMBL/GenBank/DDBJ databases">
        <title>Metabolic potential, ecology and presence of endohyphal bacteria is reflected in genomic diversity of Mucoromycotina.</title>
        <authorList>
            <person name="Muszewska A."/>
            <person name="Okrasinska A."/>
            <person name="Steczkiewicz K."/>
            <person name="Drgas O."/>
            <person name="Orlowska M."/>
            <person name="Perlinska-Lenart U."/>
            <person name="Aleksandrzak-Piekarczyk T."/>
            <person name="Szatraj K."/>
            <person name="Zielenkiewicz U."/>
            <person name="Pilsyk S."/>
            <person name="Malc E."/>
            <person name="Mieczkowski P."/>
            <person name="Kruszewska J.S."/>
            <person name="Biernat P."/>
            <person name="Pawlowska J."/>
        </authorList>
    </citation>
    <scope>NUCLEOTIDE SEQUENCE [LARGE SCALE GENOMIC DNA]</scope>
    <source>
        <strain evidence="6 7">CBS 142.35</strain>
    </source>
</reference>
<feature type="region of interest" description="Disordered" evidence="3">
    <location>
        <begin position="494"/>
        <end position="514"/>
    </location>
</feature>
<dbReference type="GO" id="GO:0009055">
    <property type="term" value="F:electron transfer activity"/>
    <property type="evidence" value="ECO:0007669"/>
    <property type="project" value="InterPro"/>
</dbReference>
<dbReference type="SUPFAM" id="SSF81342">
    <property type="entry name" value="Transmembrane di-heme cytochromes"/>
    <property type="match status" value="1"/>
</dbReference>
<sequence length="522" mass="60174">MKLLKSHSLLSLANSYVIDSPQPSNLNYTWNFGSLLALCLGIQIVTGVTLAMHYTPNIDLAFISVEHKLSRILRDFTQKAFSQDKVQKYLRKSLILIILIKLFVYFIFPAFVFIKTEYKEFVSKSSKLSNLNSSSIDNLNPNWIQWFVGFTDGEGNFHISLDSKKSFVRFRFKIALHADDLNVLKNIQSKLGIGSARLESDGKTAVFVVQILDQIKNVLIPIFDRYNLQSVKVLDYLSFKEAIDIKENSGKLSNDQFNRIQSIKESMNFKRTDYSSYNQNVFDITPYWLLGFVDFLKLKLDLFGESRNCNGWLGFSNQRSKNTRLGLKQSFDNFNYVWYVFTQLTHFCNSYPYSISGIRNHNKYFAVCLQTRALSCLTELHTLFYPNKTKIIPNNIYDLLTPVALAHWIIGDGSARSTGLVLCTDSYTIQEVVKLTNVLKIKYHLECTIRYHRPGHPRIYIRKQSIETLRIIGTFGIKNLTPYFQVAQSNKSRSLMEARRPSPKGPGDWQRASSPQLFKNIF</sequence>